<dbReference type="SMART" id="SM00460">
    <property type="entry name" value="TGc"/>
    <property type="match status" value="1"/>
</dbReference>
<dbReference type="OrthoDB" id="9804023at2"/>
<dbReference type="PANTHER" id="PTHR33490:SF7">
    <property type="entry name" value="BLR2979 PROTEIN"/>
    <property type="match status" value="1"/>
</dbReference>
<evidence type="ECO:0000259" key="2">
    <source>
        <dbReference type="SMART" id="SM00460"/>
    </source>
</evidence>
<dbReference type="STRING" id="871651.SAMN05421688_0447"/>
<protein>
    <submittedName>
        <fullName evidence="3">Transglutaminase-like enzyme, putative cysteine protease</fullName>
    </submittedName>
</protein>
<name>A0A1I0VC83_9RHOB</name>
<keyword evidence="4" id="KW-1185">Reference proteome</keyword>
<keyword evidence="3" id="KW-0645">Protease</keyword>
<evidence type="ECO:0000256" key="1">
    <source>
        <dbReference type="SAM" id="MobiDB-lite"/>
    </source>
</evidence>
<dbReference type="Pfam" id="PF01841">
    <property type="entry name" value="Transglut_core"/>
    <property type="match status" value="1"/>
</dbReference>
<organism evidence="3 4">
    <name type="scientific">Poseidonocella pacifica</name>
    <dbReference type="NCBI Taxonomy" id="871651"/>
    <lineage>
        <taxon>Bacteria</taxon>
        <taxon>Pseudomonadati</taxon>
        <taxon>Pseudomonadota</taxon>
        <taxon>Alphaproteobacteria</taxon>
        <taxon>Rhodobacterales</taxon>
        <taxon>Roseobacteraceae</taxon>
        <taxon>Poseidonocella</taxon>
    </lineage>
</organism>
<reference evidence="3 4" key="1">
    <citation type="submission" date="2016-10" db="EMBL/GenBank/DDBJ databases">
        <authorList>
            <person name="de Groot N.N."/>
        </authorList>
    </citation>
    <scope>NUCLEOTIDE SEQUENCE [LARGE SCALE GENOMIC DNA]</scope>
    <source>
        <strain evidence="3 4">DSM 29316</strain>
    </source>
</reference>
<dbReference type="InterPro" id="IPR038765">
    <property type="entry name" value="Papain-like_cys_pep_sf"/>
</dbReference>
<feature type="region of interest" description="Disordered" evidence="1">
    <location>
        <begin position="270"/>
        <end position="294"/>
    </location>
</feature>
<evidence type="ECO:0000313" key="3">
    <source>
        <dbReference type="EMBL" id="SFA73186.1"/>
    </source>
</evidence>
<gene>
    <name evidence="3" type="ORF">SAMN05421688_0447</name>
</gene>
<dbReference type="Pfam" id="PF08379">
    <property type="entry name" value="Bact_transglu_N"/>
    <property type="match status" value="1"/>
</dbReference>
<feature type="compositionally biased region" description="Polar residues" evidence="1">
    <location>
        <begin position="273"/>
        <end position="284"/>
    </location>
</feature>
<dbReference type="AlphaFoldDB" id="A0A1I0VC83"/>
<dbReference type="EMBL" id="FOJU01000001">
    <property type="protein sequence ID" value="SFA73186.1"/>
    <property type="molecule type" value="Genomic_DNA"/>
</dbReference>
<accession>A0A1I0VC83</accession>
<dbReference type="Gene3D" id="3.10.620.30">
    <property type="match status" value="1"/>
</dbReference>
<dbReference type="InterPro" id="IPR002931">
    <property type="entry name" value="Transglutaminase-like"/>
</dbReference>
<keyword evidence="3" id="KW-0378">Hydrolase</keyword>
<dbReference type="GO" id="GO:0006508">
    <property type="term" value="P:proteolysis"/>
    <property type="evidence" value="ECO:0007669"/>
    <property type="project" value="UniProtKB-KW"/>
</dbReference>
<dbReference type="PANTHER" id="PTHR33490">
    <property type="entry name" value="BLR5614 PROTEIN-RELATED"/>
    <property type="match status" value="1"/>
</dbReference>
<dbReference type="SUPFAM" id="SSF54001">
    <property type="entry name" value="Cysteine proteinases"/>
    <property type="match status" value="1"/>
</dbReference>
<sequence length="294" mass="32472">MQYDITLRITYTYERPAADTRMLLRMAPRMLPDQRPISGIVTVDPIPDFRRDGLDFFGNSTTEIAIDAPIIKIGFTYRGRVERNPGSGGLDLSCPLWALRREIEACHGLGPETPHHFLGPSDRIRHEPEIRTFAEEIALPDMSTLSVVEAICAALHQSFAFDPSATEVTTEPIEAFRNRRGVCQDMSHVMITALREVGIPAGYVSGFLRTSPPPGQARLEGADAMHAWVRAWCGQELGWVEIDPTNNIRAGTDHVVVAYGRDYADVSPVRGSMRSSGSQTTTHQVDVAPLEMTG</sequence>
<dbReference type="GO" id="GO:0008233">
    <property type="term" value="F:peptidase activity"/>
    <property type="evidence" value="ECO:0007669"/>
    <property type="project" value="UniProtKB-KW"/>
</dbReference>
<proteinExistence type="predicted"/>
<feature type="domain" description="Transglutaminase-like" evidence="2">
    <location>
        <begin position="175"/>
        <end position="246"/>
    </location>
</feature>
<evidence type="ECO:0000313" key="4">
    <source>
        <dbReference type="Proteomes" id="UP000198796"/>
    </source>
</evidence>
<dbReference type="RefSeq" id="WP_092060161.1">
    <property type="nucleotide sequence ID" value="NZ_FOJU01000001.1"/>
</dbReference>
<dbReference type="InterPro" id="IPR013589">
    <property type="entry name" value="Bac_transglu_N"/>
</dbReference>
<dbReference type="Proteomes" id="UP000198796">
    <property type="component" value="Unassembled WGS sequence"/>
</dbReference>